<dbReference type="RefSeq" id="WP_015183211.1">
    <property type="nucleotide sequence ID" value="NC_019738.1"/>
</dbReference>
<name>K9WFV6_9CYAN</name>
<evidence type="ECO:0000313" key="2">
    <source>
        <dbReference type="Proteomes" id="UP000010471"/>
    </source>
</evidence>
<dbReference type="KEGG" id="mic:Mic7113_3336"/>
<dbReference type="AlphaFoldDB" id="K9WFV6"/>
<organism evidence="1 2">
    <name type="scientific">Allocoleopsis franciscana PCC 7113</name>
    <dbReference type="NCBI Taxonomy" id="1173027"/>
    <lineage>
        <taxon>Bacteria</taxon>
        <taxon>Bacillati</taxon>
        <taxon>Cyanobacteriota</taxon>
        <taxon>Cyanophyceae</taxon>
        <taxon>Coleofasciculales</taxon>
        <taxon>Coleofasciculaceae</taxon>
        <taxon>Allocoleopsis</taxon>
        <taxon>Allocoleopsis franciscana</taxon>
    </lineage>
</organism>
<accession>K9WFV6</accession>
<evidence type="ECO:0008006" key="3">
    <source>
        <dbReference type="Google" id="ProtNLM"/>
    </source>
</evidence>
<dbReference type="EMBL" id="CP003630">
    <property type="protein sequence ID" value="AFZ19068.1"/>
    <property type="molecule type" value="Genomic_DNA"/>
</dbReference>
<sequence length="60" mass="7009">MTYKECLKPWVVARLLPTGKWAMIGRYSKNSDADGHLRLLRQRVPSMQFKVVFDVTERGQ</sequence>
<dbReference type="HOGENOM" id="CLU_177748_1_1_3"/>
<keyword evidence="2" id="KW-1185">Reference proteome</keyword>
<gene>
    <name evidence="1" type="ORF">Mic7113_3336</name>
</gene>
<dbReference type="Proteomes" id="UP000010471">
    <property type="component" value="Chromosome"/>
</dbReference>
<protein>
    <recommendedName>
        <fullName evidence="3">SPOR domain-containing protein</fullName>
    </recommendedName>
</protein>
<proteinExistence type="predicted"/>
<evidence type="ECO:0000313" key="1">
    <source>
        <dbReference type="EMBL" id="AFZ19068.1"/>
    </source>
</evidence>
<reference evidence="1 2" key="1">
    <citation type="submission" date="2012-06" db="EMBL/GenBank/DDBJ databases">
        <title>Finished chromosome of genome of Microcoleus sp. PCC 7113.</title>
        <authorList>
            <consortium name="US DOE Joint Genome Institute"/>
            <person name="Gugger M."/>
            <person name="Coursin T."/>
            <person name="Rippka R."/>
            <person name="Tandeau De Marsac N."/>
            <person name="Huntemann M."/>
            <person name="Wei C.-L."/>
            <person name="Han J."/>
            <person name="Detter J.C."/>
            <person name="Han C."/>
            <person name="Tapia R."/>
            <person name="Chen A."/>
            <person name="Kyrpides N."/>
            <person name="Mavromatis K."/>
            <person name="Markowitz V."/>
            <person name="Szeto E."/>
            <person name="Ivanova N."/>
            <person name="Pagani I."/>
            <person name="Pati A."/>
            <person name="Goodwin L."/>
            <person name="Nordberg H.P."/>
            <person name="Cantor M.N."/>
            <person name="Hua S.X."/>
            <person name="Woyke T."/>
            <person name="Kerfeld C.A."/>
        </authorList>
    </citation>
    <scope>NUCLEOTIDE SEQUENCE [LARGE SCALE GENOMIC DNA]</scope>
    <source>
        <strain evidence="1 2">PCC 7113</strain>
    </source>
</reference>